<accession>A0AAV1MWQ9</accession>
<reference evidence="1 2" key="1">
    <citation type="submission" date="2024-01" db="EMBL/GenBank/DDBJ databases">
        <authorList>
            <person name="Alioto T."/>
            <person name="Alioto T."/>
            <person name="Gomez Garrido J."/>
        </authorList>
    </citation>
    <scope>NUCLEOTIDE SEQUENCE [LARGE SCALE GENOMIC DNA]</scope>
</reference>
<organism evidence="1 2">
    <name type="scientific">Scomber scombrus</name>
    <name type="common">Atlantic mackerel</name>
    <name type="synonym">Scomber vernalis</name>
    <dbReference type="NCBI Taxonomy" id="13677"/>
    <lineage>
        <taxon>Eukaryota</taxon>
        <taxon>Metazoa</taxon>
        <taxon>Chordata</taxon>
        <taxon>Craniata</taxon>
        <taxon>Vertebrata</taxon>
        <taxon>Euteleostomi</taxon>
        <taxon>Actinopterygii</taxon>
        <taxon>Neopterygii</taxon>
        <taxon>Teleostei</taxon>
        <taxon>Neoteleostei</taxon>
        <taxon>Acanthomorphata</taxon>
        <taxon>Pelagiaria</taxon>
        <taxon>Scombriformes</taxon>
        <taxon>Scombridae</taxon>
        <taxon>Scomber</taxon>
    </lineage>
</organism>
<sequence>MLSVGNYKWSRKPDLISMAQSGLQRNAGAEDFITFPRNGENEDCCAVSFLKNFFNKVFFIMDSGVVSVIREKMSIDTCVTSLVYKV</sequence>
<dbReference type="EMBL" id="CAWUFR010000006">
    <property type="protein sequence ID" value="CAK6951495.1"/>
    <property type="molecule type" value="Genomic_DNA"/>
</dbReference>
<evidence type="ECO:0000313" key="1">
    <source>
        <dbReference type="EMBL" id="CAK6951495.1"/>
    </source>
</evidence>
<protein>
    <submittedName>
        <fullName evidence="1">Uncharacterized protein</fullName>
    </submittedName>
</protein>
<name>A0AAV1MWQ9_SCOSC</name>
<evidence type="ECO:0000313" key="2">
    <source>
        <dbReference type="Proteomes" id="UP001314229"/>
    </source>
</evidence>
<gene>
    <name evidence="1" type="ORF">FSCOSCO3_A021496</name>
</gene>
<dbReference type="AlphaFoldDB" id="A0AAV1MWQ9"/>
<keyword evidence="2" id="KW-1185">Reference proteome</keyword>
<dbReference type="Proteomes" id="UP001314229">
    <property type="component" value="Unassembled WGS sequence"/>
</dbReference>
<proteinExistence type="predicted"/>
<comment type="caution">
    <text evidence="1">The sequence shown here is derived from an EMBL/GenBank/DDBJ whole genome shotgun (WGS) entry which is preliminary data.</text>
</comment>